<dbReference type="Proteomes" id="UP000024404">
    <property type="component" value="Unassembled WGS sequence"/>
</dbReference>
<evidence type="ECO:0000313" key="7">
    <source>
        <dbReference type="EnsemblMetazoa" id="OVOC7783.1"/>
    </source>
</evidence>
<dbReference type="EMBL" id="CMVM020000233">
    <property type="status" value="NOT_ANNOTATED_CDS"/>
    <property type="molecule type" value="Genomic_DNA"/>
</dbReference>
<dbReference type="GO" id="GO:0005085">
    <property type="term" value="F:guanyl-nucleotide exchange factor activity"/>
    <property type="evidence" value="ECO:0007669"/>
    <property type="project" value="TreeGrafter"/>
</dbReference>
<keyword evidence="8" id="KW-1185">Reference proteome</keyword>
<reference evidence="8" key="1">
    <citation type="submission" date="2013-10" db="EMBL/GenBank/DDBJ databases">
        <title>Genome sequencing of Onchocerca volvulus.</title>
        <authorList>
            <person name="Cotton J."/>
            <person name="Tsai J."/>
            <person name="Stanley E."/>
            <person name="Tracey A."/>
            <person name="Holroyd N."/>
            <person name="Lustigman S."/>
            <person name="Berriman M."/>
        </authorList>
    </citation>
    <scope>NUCLEOTIDE SEQUENCE</scope>
</reference>
<dbReference type="AlphaFoldDB" id="A0A8R1U0V4"/>
<evidence type="ECO:0000256" key="5">
    <source>
        <dbReference type="ARBA" id="ARBA00023228"/>
    </source>
</evidence>
<keyword evidence="4" id="KW-0963">Cytoplasm</keyword>
<proteinExistence type="inferred from homology"/>
<sequence>MRPEIPTRTVRPIFDLCGWGLFSVVELDTWIHLVRTWVHLISQISISASQRKMESQLEKLADEMMSNEKVKGMLCVDESGLNVCSRGTLNNASGDAAVDLLKLANNLEPDLPISSIIIELTGIDGNTLSITKEGVLTTAVHRVDGKSRLSTDIIFQQLRKEKI</sequence>
<evidence type="ECO:0000313" key="8">
    <source>
        <dbReference type="Proteomes" id="UP000024404"/>
    </source>
</evidence>
<evidence type="ECO:0000256" key="6">
    <source>
        <dbReference type="ARBA" id="ARBA00032692"/>
    </source>
</evidence>
<accession>A0A8R1U0V4</accession>
<dbReference type="GO" id="GO:1904263">
    <property type="term" value="P:positive regulation of TORC1 signaling"/>
    <property type="evidence" value="ECO:0007669"/>
    <property type="project" value="TreeGrafter"/>
</dbReference>
<dbReference type="EnsemblMetazoa" id="OVOC7783.1">
    <property type="protein sequence ID" value="OVOC7783.1"/>
    <property type="gene ID" value="WBGene00244592"/>
</dbReference>
<dbReference type="GO" id="GO:0071230">
    <property type="term" value="P:cellular response to amino acid stimulus"/>
    <property type="evidence" value="ECO:0007669"/>
    <property type="project" value="TreeGrafter"/>
</dbReference>
<protein>
    <recommendedName>
        <fullName evidence="6">Late endosomal/lysosomal adaptor and MAPK and MTOR activator 5</fullName>
    </recommendedName>
</protein>
<comment type="similarity">
    <text evidence="3">Belongs to the LAMTOR5 family.</text>
</comment>
<dbReference type="GO" id="GO:0071986">
    <property type="term" value="C:Ragulator complex"/>
    <property type="evidence" value="ECO:0007669"/>
    <property type="project" value="InterPro"/>
</dbReference>
<dbReference type="GO" id="GO:0005764">
    <property type="term" value="C:lysosome"/>
    <property type="evidence" value="ECO:0007669"/>
    <property type="project" value="UniProtKB-SubCell"/>
</dbReference>
<dbReference type="Gene3D" id="3.30.450.30">
    <property type="entry name" value="Dynein light chain 2a, cytoplasmic"/>
    <property type="match status" value="1"/>
</dbReference>
<dbReference type="PANTHER" id="PTHR13342">
    <property type="entry name" value="RAGULATOR COMPLEX PROTEIN LAMTOR5"/>
    <property type="match status" value="1"/>
</dbReference>
<name>A0A8R1U0V4_ONCVO</name>
<keyword evidence="5" id="KW-0458">Lysosome</keyword>
<evidence type="ECO:0000256" key="4">
    <source>
        <dbReference type="ARBA" id="ARBA00022490"/>
    </source>
</evidence>
<organism evidence="7 8">
    <name type="scientific">Onchocerca volvulus</name>
    <dbReference type="NCBI Taxonomy" id="6282"/>
    <lineage>
        <taxon>Eukaryota</taxon>
        <taxon>Metazoa</taxon>
        <taxon>Ecdysozoa</taxon>
        <taxon>Nematoda</taxon>
        <taxon>Chromadorea</taxon>
        <taxon>Rhabditida</taxon>
        <taxon>Spirurina</taxon>
        <taxon>Spiruromorpha</taxon>
        <taxon>Filarioidea</taxon>
        <taxon>Onchocercidae</taxon>
        <taxon>Onchocerca</taxon>
    </lineage>
</organism>
<dbReference type="InterPro" id="IPR024135">
    <property type="entry name" value="LAMTOR5"/>
</dbReference>
<comment type="subcellular location">
    <subcellularLocation>
        <location evidence="2">Cytoplasm</location>
    </subcellularLocation>
    <subcellularLocation>
        <location evidence="1">Lysosome</location>
    </subcellularLocation>
</comment>
<evidence type="ECO:0000256" key="1">
    <source>
        <dbReference type="ARBA" id="ARBA00004371"/>
    </source>
</evidence>
<evidence type="ECO:0000256" key="3">
    <source>
        <dbReference type="ARBA" id="ARBA00007795"/>
    </source>
</evidence>
<dbReference type="GO" id="GO:0043066">
    <property type="term" value="P:negative regulation of apoptotic process"/>
    <property type="evidence" value="ECO:0007669"/>
    <property type="project" value="InterPro"/>
</dbReference>
<reference evidence="7" key="2">
    <citation type="submission" date="2022-06" db="UniProtKB">
        <authorList>
            <consortium name="EnsemblMetazoa"/>
        </authorList>
    </citation>
    <scope>IDENTIFICATION</scope>
</reference>
<dbReference type="Pfam" id="PF16672">
    <property type="entry name" value="LAMTOR5"/>
    <property type="match status" value="1"/>
</dbReference>
<evidence type="ECO:0000256" key="2">
    <source>
        <dbReference type="ARBA" id="ARBA00004496"/>
    </source>
</evidence>
<dbReference type="PANTHER" id="PTHR13342:SF2">
    <property type="entry name" value="RAGULATOR COMPLEX PROTEIN LAMTOR5"/>
    <property type="match status" value="1"/>
</dbReference>